<dbReference type="PROSITE" id="PS50987">
    <property type="entry name" value="HTH_ARSR_2"/>
    <property type="match status" value="1"/>
</dbReference>
<dbReference type="InterPro" id="IPR036388">
    <property type="entry name" value="WH-like_DNA-bd_sf"/>
</dbReference>
<dbReference type="Gene3D" id="1.10.10.10">
    <property type="entry name" value="Winged helix-like DNA-binding domain superfamily/Winged helix DNA-binding domain"/>
    <property type="match status" value="1"/>
</dbReference>
<evidence type="ECO:0000256" key="1">
    <source>
        <dbReference type="ARBA" id="ARBA00023015"/>
    </source>
</evidence>
<dbReference type="InterPro" id="IPR001845">
    <property type="entry name" value="HTH_ArsR_DNA-bd_dom"/>
</dbReference>
<comment type="caution">
    <text evidence="5">The sequence shown here is derived from an EMBL/GenBank/DDBJ whole genome shotgun (WGS) entry which is preliminary data.</text>
</comment>
<keyword evidence="2" id="KW-0238">DNA-binding</keyword>
<dbReference type="Proteomes" id="UP001243286">
    <property type="component" value="Unassembled WGS sequence"/>
</dbReference>
<evidence type="ECO:0000313" key="5">
    <source>
        <dbReference type="EMBL" id="MDI3236144.1"/>
    </source>
</evidence>
<protein>
    <submittedName>
        <fullName evidence="5">Metalloregulator ArsR/SmtB family transcription factor</fullName>
    </submittedName>
</protein>
<keyword evidence="3" id="KW-0804">Transcription</keyword>
<dbReference type="InterPro" id="IPR051081">
    <property type="entry name" value="HTH_MetalResp_TranReg"/>
</dbReference>
<dbReference type="PRINTS" id="PR00778">
    <property type="entry name" value="HTHARSR"/>
</dbReference>
<evidence type="ECO:0000256" key="3">
    <source>
        <dbReference type="ARBA" id="ARBA00023163"/>
    </source>
</evidence>
<dbReference type="Pfam" id="PF01022">
    <property type="entry name" value="HTH_5"/>
    <property type="match status" value="1"/>
</dbReference>
<feature type="domain" description="HTH arsR-type" evidence="4">
    <location>
        <begin position="3"/>
        <end position="97"/>
    </location>
</feature>
<dbReference type="InterPro" id="IPR036390">
    <property type="entry name" value="WH_DNA-bd_sf"/>
</dbReference>
<reference evidence="5 6" key="1">
    <citation type="submission" date="2023-04" db="EMBL/GenBank/DDBJ databases">
        <title>Antarctic isolates genomes.</title>
        <authorList>
            <person name="Dimov S.G."/>
        </authorList>
    </citation>
    <scope>NUCLEOTIDE SEQUENCE [LARGE SCALE GENOMIC DNA]</scope>
    <source>
        <strain evidence="5 6">AL19</strain>
    </source>
</reference>
<gene>
    <name evidence="5" type="ORF">QK289_14110</name>
</gene>
<dbReference type="NCBIfam" id="NF033788">
    <property type="entry name" value="HTH_metalloreg"/>
    <property type="match status" value="1"/>
</dbReference>
<dbReference type="PANTHER" id="PTHR33154">
    <property type="entry name" value="TRANSCRIPTIONAL REGULATOR, ARSR FAMILY"/>
    <property type="match status" value="1"/>
</dbReference>
<organism evidence="5 6">
    <name type="scientific">Exiguobacterium antarcticum</name>
    <dbReference type="NCBI Taxonomy" id="132920"/>
    <lineage>
        <taxon>Bacteria</taxon>
        <taxon>Bacillati</taxon>
        <taxon>Bacillota</taxon>
        <taxon>Bacilli</taxon>
        <taxon>Bacillales</taxon>
        <taxon>Bacillales Family XII. Incertae Sedis</taxon>
        <taxon>Exiguobacterium</taxon>
    </lineage>
</organism>
<evidence type="ECO:0000313" key="6">
    <source>
        <dbReference type="Proteomes" id="UP001243286"/>
    </source>
</evidence>
<evidence type="ECO:0000256" key="2">
    <source>
        <dbReference type="ARBA" id="ARBA00023125"/>
    </source>
</evidence>
<dbReference type="InterPro" id="IPR011991">
    <property type="entry name" value="ArsR-like_HTH"/>
</dbReference>
<dbReference type="SUPFAM" id="SSF46785">
    <property type="entry name" value="Winged helix' DNA-binding domain"/>
    <property type="match status" value="1"/>
</dbReference>
<proteinExistence type="predicted"/>
<dbReference type="RefSeq" id="WP_026831283.1">
    <property type="nucleotide sequence ID" value="NZ_JANJYY010000039.1"/>
</dbReference>
<accession>A0ABT6R773</accession>
<sequence>MIETTNRVDEMSQFLKLLSDGTRLEILRRLHVREHCVCDFVEMFDISQPAVSRHLKLLRQSQIILERRERQWIHFRINPDHPQHDLLLTILNAMELPAIPNKSC</sequence>
<dbReference type="CDD" id="cd00090">
    <property type="entry name" value="HTH_ARSR"/>
    <property type="match status" value="1"/>
</dbReference>
<keyword evidence="1" id="KW-0805">Transcription regulation</keyword>
<dbReference type="PANTHER" id="PTHR33154:SF18">
    <property type="entry name" value="ARSENICAL RESISTANCE OPERON REPRESSOR"/>
    <property type="match status" value="1"/>
</dbReference>
<keyword evidence="6" id="KW-1185">Reference proteome</keyword>
<evidence type="ECO:0000259" key="4">
    <source>
        <dbReference type="PROSITE" id="PS50987"/>
    </source>
</evidence>
<name>A0ABT6R773_9BACL</name>
<dbReference type="EMBL" id="JASBQV010000030">
    <property type="protein sequence ID" value="MDI3236144.1"/>
    <property type="molecule type" value="Genomic_DNA"/>
</dbReference>
<dbReference type="SMART" id="SM00418">
    <property type="entry name" value="HTH_ARSR"/>
    <property type="match status" value="1"/>
</dbReference>